<evidence type="ECO:0000259" key="14">
    <source>
        <dbReference type="PROSITE" id="PS50227"/>
    </source>
</evidence>
<sequence length="965" mass="109249">MYKARKIESMETLHGADCIGRYYTWPTCQDNPDGYGCLCGPGFYWNTRLCISTSVNSRFELNGDHNDRHTLKNGYAKLVGKTFPDLIHLTITMWVRVPNSTTDGTLLSYSTRNYSNLIQITAGRTVKFSLHGETRDTGLMLQHGFWVHLAFTWSAIDGSWFVYENGAKISLPYMDTVGKRKPILRGGDMILGQSYLGQNGHVQYDSPFIGDLSHVNIWKQVLSEDEIRKVYSDCTFTHCGTAVQWTEFRFGTHGNIHLRWPSEIVDQTCFTDVWAAETCDDHCSYVIGAQCNEEIVENIRWSRTPAGHNVSVPCPGRVDDSGNATAFAYRYCNITNDNKGVWGEPQIDECLSQKQLSLKTEIAELLGLPSFDEDRMFHLGNALLNHTTYTSYTNPIDIAAEIDSLNLLIKAQGINLRDVVWKSDMLHSFARTLELYPSFEKTIEFTKLICGIVNDLVATKNDAGWRGVQPPGAEGEVLIASVEKFTSLVAKTLIYHVKHKHIGSEEATVSALYDNIAVKVRVFLRDRFMGFAFPDHTDTFALEMSDDIGTLALTKEAITELNETIPNLFAIASVRFSNMARLLPNHNITIKSKRDNVNSVVYSLNVYFENDRNLSSTNLSSPVKLYLPYTDDFNISNPDCVMLRHREGTRQWRWSSGRGDCYVIRNDSSYATCGCYRLGTYAVTTDMFNVDWDRGEHPPHLMTTPSYVGCAMSTVLCLGSAVMLIYLRTSSPSAAIHKNFGFSISLCQLIFMVGVTQTSNKTVCHVFAVLFHYFFLTTFSWMMNEAFNLYIKITYAAHSHGPVSESGSIWRYYILGWVVPGALVGALVGSHGDSYYAADMCWIRWDLVWFFIGPVIAIQAVSILVLIFTAKEYHESSYTKNEKANKILVNHTKAVWTQVVLLTVVWTFAFLSLKMRGPILKYLYALLNFLQGSFFLVFYFLLNEEMPDKKIKSLSRSRFAKIQRE</sequence>
<dbReference type="Pfam" id="PF00002">
    <property type="entry name" value="7tm_2"/>
    <property type="match status" value="1"/>
</dbReference>
<evidence type="ECO:0000256" key="8">
    <source>
        <dbReference type="ARBA" id="ARBA00023157"/>
    </source>
</evidence>
<feature type="transmembrane region" description="Helical" evidence="12">
    <location>
        <begin position="919"/>
        <end position="942"/>
    </location>
</feature>
<dbReference type="InterPro" id="IPR001759">
    <property type="entry name" value="PTX_dom"/>
</dbReference>
<dbReference type="PANTHER" id="PTHR12011">
    <property type="entry name" value="ADHESION G-PROTEIN COUPLED RECEPTOR"/>
    <property type="match status" value="1"/>
</dbReference>
<evidence type="ECO:0000256" key="9">
    <source>
        <dbReference type="ARBA" id="ARBA00023170"/>
    </source>
</evidence>
<feature type="transmembrane region" description="Helical" evidence="12">
    <location>
        <begin position="739"/>
        <end position="758"/>
    </location>
</feature>
<comment type="similarity">
    <text evidence="2">Belongs to the G-protein coupled receptor 2 family. Adhesion G-protein coupled receptor (ADGR) subfamily.</text>
</comment>
<dbReference type="OrthoDB" id="547680at2759"/>
<comment type="caution">
    <text evidence="11">Lacks conserved residue(s) required for the propagation of feature annotation.</text>
</comment>
<evidence type="ECO:0000259" key="15">
    <source>
        <dbReference type="PROSITE" id="PS50261"/>
    </source>
</evidence>
<evidence type="ECO:0000256" key="6">
    <source>
        <dbReference type="ARBA" id="ARBA00023040"/>
    </source>
</evidence>
<dbReference type="SMART" id="SM00159">
    <property type="entry name" value="PTX"/>
    <property type="match status" value="1"/>
</dbReference>
<accession>A0A1S3KGL3</accession>
<gene>
    <name evidence="18" type="primary">LOC106181684</name>
</gene>
<dbReference type="GO" id="GO:0005886">
    <property type="term" value="C:plasma membrane"/>
    <property type="evidence" value="ECO:0007669"/>
    <property type="project" value="TreeGrafter"/>
</dbReference>
<dbReference type="PROSITE" id="PS50261">
    <property type="entry name" value="G_PROTEIN_RECEP_F2_4"/>
    <property type="match status" value="1"/>
</dbReference>
<organism evidence="17 18">
    <name type="scientific">Lingula anatina</name>
    <name type="common">Brachiopod</name>
    <name type="synonym">Lingula unguis</name>
    <dbReference type="NCBI Taxonomy" id="7574"/>
    <lineage>
        <taxon>Eukaryota</taxon>
        <taxon>Metazoa</taxon>
        <taxon>Spiralia</taxon>
        <taxon>Lophotrochozoa</taxon>
        <taxon>Brachiopoda</taxon>
        <taxon>Linguliformea</taxon>
        <taxon>Lingulata</taxon>
        <taxon>Lingulida</taxon>
        <taxon>Linguloidea</taxon>
        <taxon>Lingulidae</taxon>
        <taxon>Lingula</taxon>
    </lineage>
</organism>
<dbReference type="InterPro" id="IPR001879">
    <property type="entry name" value="GPCR_2_extracellular_dom"/>
</dbReference>
<feature type="domain" description="GAIN-B" evidence="13">
    <location>
        <begin position="531"/>
        <end position="691"/>
    </location>
</feature>
<evidence type="ECO:0000256" key="10">
    <source>
        <dbReference type="ARBA" id="ARBA00023224"/>
    </source>
</evidence>
<feature type="transmembrane region" description="Helical" evidence="12">
    <location>
        <begin position="849"/>
        <end position="873"/>
    </location>
</feature>
<dbReference type="PRINTS" id="PR00895">
    <property type="entry name" value="PENTAXIN"/>
</dbReference>
<evidence type="ECO:0000256" key="2">
    <source>
        <dbReference type="ARBA" id="ARBA00007343"/>
    </source>
</evidence>
<dbReference type="InterPro" id="IPR000832">
    <property type="entry name" value="GPCR_2_secretin-like"/>
</dbReference>
<dbReference type="Pfam" id="PF02793">
    <property type="entry name" value="HRM"/>
    <property type="match status" value="1"/>
</dbReference>
<dbReference type="Gene3D" id="2.60.120.200">
    <property type="match status" value="1"/>
</dbReference>
<dbReference type="PROSITE" id="PS50221">
    <property type="entry name" value="GAIN_B"/>
    <property type="match status" value="1"/>
</dbReference>
<keyword evidence="8" id="KW-1015">Disulfide bond</keyword>
<dbReference type="PROSITE" id="PS51828">
    <property type="entry name" value="PTX_2"/>
    <property type="match status" value="1"/>
</dbReference>
<dbReference type="InterPro" id="IPR046338">
    <property type="entry name" value="GAIN_dom_sf"/>
</dbReference>
<evidence type="ECO:0000259" key="13">
    <source>
        <dbReference type="PROSITE" id="PS50221"/>
    </source>
</evidence>
<keyword evidence="3 12" id="KW-0812">Transmembrane</keyword>
<feature type="domain" description="G-protein coupled receptors family 2 profile 1" evidence="14">
    <location>
        <begin position="278"/>
        <end position="354"/>
    </location>
</feature>
<evidence type="ECO:0000256" key="5">
    <source>
        <dbReference type="ARBA" id="ARBA00022989"/>
    </source>
</evidence>
<keyword evidence="6" id="KW-0297">G-protein coupled receptor</keyword>
<keyword evidence="7 12" id="KW-0472">Membrane</keyword>
<proteinExistence type="inferred from homology"/>
<feature type="transmembrane region" description="Helical" evidence="12">
    <location>
        <begin position="706"/>
        <end position="727"/>
    </location>
</feature>
<keyword evidence="5 12" id="KW-1133">Transmembrane helix</keyword>
<dbReference type="InterPro" id="IPR017981">
    <property type="entry name" value="GPCR_2-like_7TM"/>
</dbReference>
<evidence type="ECO:0000256" key="4">
    <source>
        <dbReference type="ARBA" id="ARBA00022729"/>
    </source>
</evidence>
<keyword evidence="4" id="KW-0732">Signal</keyword>
<dbReference type="Pfam" id="PF00354">
    <property type="entry name" value="Pentaxin"/>
    <property type="match status" value="1"/>
</dbReference>
<dbReference type="AlphaFoldDB" id="A0A1S3KGL3"/>
<dbReference type="PROSITE" id="PS50227">
    <property type="entry name" value="G_PROTEIN_RECEP_F2_3"/>
    <property type="match status" value="1"/>
</dbReference>
<reference evidence="18" key="1">
    <citation type="submission" date="2025-08" db="UniProtKB">
        <authorList>
            <consortium name="RefSeq"/>
        </authorList>
    </citation>
    <scope>IDENTIFICATION</scope>
    <source>
        <tissue evidence="18">Gonads</tissue>
    </source>
</reference>
<dbReference type="Gene3D" id="4.10.1240.10">
    <property type="entry name" value="GPCR, family 2, extracellular hormone receptor domain"/>
    <property type="match status" value="1"/>
</dbReference>
<dbReference type="InterPro" id="IPR013320">
    <property type="entry name" value="ConA-like_dom_sf"/>
</dbReference>
<evidence type="ECO:0000256" key="12">
    <source>
        <dbReference type="SAM" id="Phobius"/>
    </source>
</evidence>
<dbReference type="RefSeq" id="XP_013421594.1">
    <property type="nucleotide sequence ID" value="XM_013566140.1"/>
</dbReference>
<keyword evidence="9" id="KW-0675">Receptor</keyword>
<name>A0A1S3KGL3_LINAN</name>
<evidence type="ECO:0000256" key="11">
    <source>
        <dbReference type="PROSITE-ProRule" id="PRU01172"/>
    </source>
</evidence>
<dbReference type="SUPFAM" id="SSF49899">
    <property type="entry name" value="Concanavalin A-like lectins/glucanases"/>
    <property type="match status" value="1"/>
</dbReference>
<evidence type="ECO:0000259" key="16">
    <source>
        <dbReference type="PROSITE" id="PS51828"/>
    </source>
</evidence>
<dbReference type="SMART" id="SM00008">
    <property type="entry name" value="HormR"/>
    <property type="match status" value="1"/>
</dbReference>
<evidence type="ECO:0000256" key="3">
    <source>
        <dbReference type="ARBA" id="ARBA00022692"/>
    </source>
</evidence>
<feature type="domain" description="G-protein coupled receptors family 2 profile 2" evidence="15">
    <location>
        <begin position="702"/>
        <end position="943"/>
    </location>
</feature>
<dbReference type="InterPro" id="IPR057244">
    <property type="entry name" value="GAIN_B"/>
</dbReference>
<dbReference type="GO" id="GO:0004930">
    <property type="term" value="F:G protein-coupled receptor activity"/>
    <property type="evidence" value="ECO:0007669"/>
    <property type="project" value="UniProtKB-KW"/>
</dbReference>
<evidence type="ECO:0000256" key="1">
    <source>
        <dbReference type="ARBA" id="ARBA00004141"/>
    </source>
</evidence>
<dbReference type="InterPro" id="IPR036445">
    <property type="entry name" value="GPCR_2_extracell_dom_sf"/>
</dbReference>
<dbReference type="GO" id="GO:0007166">
    <property type="term" value="P:cell surface receptor signaling pathway"/>
    <property type="evidence" value="ECO:0007669"/>
    <property type="project" value="InterPro"/>
</dbReference>
<dbReference type="Proteomes" id="UP000085678">
    <property type="component" value="Unplaced"/>
</dbReference>
<dbReference type="SUPFAM" id="SSF111418">
    <property type="entry name" value="Hormone receptor domain"/>
    <property type="match status" value="1"/>
</dbReference>
<feature type="transmembrane region" description="Helical" evidence="12">
    <location>
        <begin position="894"/>
        <end position="913"/>
    </location>
</feature>
<evidence type="ECO:0000313" key="18">
    <source>
        <dbReference type="RefSeq" id="XP_013421594.1"/>
    </source>
</evidence>
<dbReference type="KEGG" id="lak:106181684"/>
<dbReference type="PANTHER" id="PTHR12011:SF470">
    <property type="entry name" value="ADHESION G PROTEIN-COUPLED RECEPTOR L2-LIKE"/>
    <property type="match status" value="1"/>
</dbReference>
<keyword evidence="10" id="KW-0807">Transducer</keyword>
<dbReference type="Gene3D" id="2.60.220.50">
    <property type="match status" value="1"/>
</dbReference>
<evidence type="ECO:0000256" key="7">
    <source>
        <dbReference type="ARBA" id="ARBA00023136"/>
    </source>
</evidence>
<dbReference type="Gene3D" id="1.20.1070.10">
    <property type="entry name" value="Rhodopsin 7-helix transmembrane proteins"/>
    <property type="match status" value="1"/>
</dbReference>
<evidence type="ECO:0000313" key="17">
    <source>
        <dbReference type="Proteomes" id="UP000085678"/>
    </source>
</evidence>
<feature type="domain" description="Pentraxin (PTX)" evidence="16">
    <location>
        <begin position="61"/>
        <end position="265"/>
    </location>
</feature>
<dbReference type="GeneID" id="106181684"/>
<feature type="transmembrane region" description="Helical" evidence="12">
    <location>
        <begin position="812"/>
        <end position="829"/>
    </location>
</feature>
<protein>
    <submittedName>
        <fullName evidence="18">Adhesion G protein-coupled receptor L2-like</fullName>
    </submittedName>
</protein>
<dbReference type="InParanoid" id="A0A1S3KGL3"/>
<feature type="transmembrane region" description="Helical" evidence="12">
    <location>
        <begin position="770"/>
        <end position="791"/>
    </location>
</feature>
<comment type="subcellular location">
    <subcellularLocation>
        <location evidence="1">Membrane</location>
        <topology evidence="1">Multi-pass membrane protein</topology>
    </subcellularLocation>
</comment>
<keyword evidence="17" id="KW-1185">Reference proteome</keyword>
<dbReference type="GO" id="GO:0007189">
    <property type="term" value="P:adenylate cyclase-activating G protein-coupled receptor signaling pathway"/>
    <property type="evidence" value="ECO:0007669"/>
    <property type="project" value="TreeGrafter"/>
</dbReference>